<proteinExistence type="inferred from homology"/>
<comment type="similarity">
    <text evidence="1 2">Belongs to the small heat shock protein (HSP20) family.</text>
</comment>
<dbReference type="PROSITE" id="PS01031">
    <property type="entry name" value="SHSP"/>
    <property type="match status" value="1"/>
</dbReference>
<accession>A0A923MA91</accession>
<dbReference type="InterPro" id="IPR008978">
    <property type="entry name" value="HSP20-like_chaperone"/>
</dbReference>
<dbReference type="Gene3D" id="2.60.40.790">
    <property type="match status" value="1"/>
</dbReference>
<evidence type="ECO:0000256" key="2">
    <source>
        <dbReference type="RuleBase" id="RU003616"/>
    </source>
</evidence>
<dbReference type="RefSeq" id="WP_187083660.1">
    <property type="nucleotide sequence ID" value="NZ_JACORU010000009.1"/>
</dbReference>
<protein>
    <submittedName>
        <fullName evidence="4">Hsp20 family protein</fullName>
    </submittedName>
</protein>
<dbReference type="EMBL" id="JACORU010000009">
    <property type="protein sequence ID" value="MBC5767172.1"/>
    <property type="molecule type" value="Genomic_DNA"/>
</dbReference>
<dbReference type="Proteomes" id="UP000596827">
    <property type="component" value="Unassembled WGS sequence"/>
</dbReference>
<dbReference type="SUPFAM" id="SSF49764">
    <property type="entry name" value="HSP20-like chaperones"/>
    <property type="match status" value="1"/>
</dbReference>
<reference evidence="4" key="1">
    <citation type="submission" date="2020-08" db="EMBL/GenBank/DDBJ databases">
        <title>Ramlibacter sp. GTP1 16S ribosomal RNA gene genome sequencing and assembly.</title>
        <authorList>
            <person name="Kang M."/>
        </authorList>
    </citation>
    <scope>NUCLEOTIDE SEQUENCE</scope>
    <source>
        <strain evidence="4">GTP1</strain>
    </source>
</reference>
<dbReference type="InterPro" id="IPR002068">
    <property type="entry name" value="A-crystallin/Hsp20_dom"/>
</dbReference>
<name>A0A923MA91_9BURK</name>
<dbReference type="CDD" id="cd00298">
    <property type="entry name" value="ACD_sHsps_p23-like"/>
    <property type="match status" value="1"/>
</dbReference>
<evidence type="ECO:0000313" key="5">
    <source>
        <dbReference type="Proteomes" id="UP000596827"/>
    </source>
</evidence>
<gene>
    <name evidence="4" type="ORF">H8R02_22085</name>
</gene>
<dbReference type="Pfam" id="PF00011">
    <property type="entry name" value="HSP20"/>
    <property type="match status" value="1"/>
</dbReference>
<feature type="domain" description="SHSP" evidence="3">
    <location>
        <begin position="30"/>
        <end position="126"/>
    </location>
</feature>
<dbReference type="AlphaFoldDB" id="A0A923MA91"/>
<keyword evidence="5" id="KW-1185">Reference proteome</keyword>
<comment type="caution">
    <text evidence="4">The sequence shown here is derived from an EMBL/GenBank/DDBJ whole genome shotgun (WGS) entry which is preliminary data.</text>
</comment>
<sequence length="126" mass="13938">MFFAPAITTRGFVPATRAFDRNFERFVNDVFAAPAYRSFNVTQDDKAWTVTLDLPGVSREELDLQVEGAVVRIATKEGAKRQFKAAYELADEIDADATEATLENGVLTLKLAKKVPVSNARTIAIR</sequence>
<evidence type="ECO:0000256" key="1">
    <source>
        <dbReference type="PROSITE-ProRule" id="PRU00285"/>
    </source>
</evidence>
<evidence type="ECO:0000313" key="4">
    <source>
        <dbReference type="EMBL" id="MBC5767172.1"/>
    </source>
</evidence>
<organism evidence="4 5">
    <name type="scientific">Ramlibacter albus</name>
    <dbReference type="NCBI Taxonomy" id="2079448"/>
    <lineage>
        <taxon>Bacteria</taxon>
        <taxon>Pseudomonadati</taxon>
        <taxon>Pseudomonadota</taxon>
        <taxon>Betaproteobacteria</taxon>
        <taxon>Burkholderiales</taxon>
        <taxon>Comamonadaceae</taxon>
        <taxon>Ramlibacter</taxon>
    </lineage>
</organism>
<evidence type="ECO:0000259" key="3">
    <source>
        <dbReference type="PROSITE" id="PS01031"/>
    </source>
</evidence>